<dbReference type="PANTHER" id="PTHR43280">
    <property type="entry name" value="ARAC-FAMILY TRANSCRIPTIONAL REGULATOR"/>
    <property type="match status" value="1"/>
</dbReference>
<proteinExistence type="predicted"/>
<dbReference type="SUPFAM" id="SSF46689">
    <property type="entry name" value="Homeodomain-like"/>
    <property type="match status" value="2"/>
</dbReference>
<dbReference type="EMBL" id="JABAEW010000080">
    <property type="protein sequence ID" value="NMD89135.1"/>
    <property type="molecule type" value="Genomic_DNA"/>
</dbReference>
<dbReference type="GO" id="GO:0003700">
    <property type="term" value="F:DNA-binding transcription factor activity"/>
    <property type="evidence" value="ECO:0007669"/>
    <property type="project" value="InterPro"/>
</dbReference>
<dbReference type="AlphaFoldDB" id="A0A848AZW6"/>
<dbReference type="Gene3D" id="1.10.10.60">
    <property type="entry name" value="Homeodomain-like"/>
    <property type="match status" value="2"/>
</dbReference>
<reference evidence="5 6" key="1">
    <citation type="submission" date="2020-04" db="EMBL/GenBank/DDBJ databases">
        <authorList>
            <person name="Hitch T.C.A."/>
            <person name="Wylensek D."/>
            <person name="Clavel T."/>
        </authorList>
    </citation>
    <scope>NUCLEOTIDE SEQUENCE [LARGE SCALE GENOMIC DNA]</scope>
    <source>
        <strain evidence="5 6">COR2-253-APC-1A</strain>
    </source>
</reference>
<accession>A0A848AZW6</accession>
<evidence type="ECO:0000313" key="6">
    <source>
        <dbReference type="Proteomes" id="UP000576225"/>
    </source>
</evidence>
<dbReference type="SUPFAM" id="SSF51215">
    <property type="entry name" value="Regulatory protein AraC"/>
    <property type="match status" value="1"/>
</dbReference>
<keyword evidence="3" id="KW-0804">Transcription</keyword>
<keyword evidence="1" id="KW-0805">Transcription regulation</keyword>
<evidence type="ECO:0000256" key="1">
    <source>
        <dbReference type="ARBA" id="ARBA00023015"/>
    </source>
</evidence>
<comment type="caution">
    <text evidence="5">The sequence shown here is derived from an EMBL/GenBank/DDBJ whole genome shotgun (WGS) entry which is preliminary data.</text>
</comment>
<dbReference type="Proteomes" id="UP000576225">
    <property type="component" value="Unassembled WGS sequence"/>
</dbReference>
<dbReference type="RefSeq" id="WP_168964068.1">
    <property type="nucleotide sequence ID" value="NZ_JABAEW010000080.1"/>
</dbReference>
<sequence>MMINQKISFYDNTTPWEDADQKFLIRGLALNEVMLPTLIRHGEKTAYPWPWLLVFFDDPVVLNAGTPDEVSCEKSVMLWPPRSSHKYGNSTTSWNHSWIILDDPRMNEFLTEFPIPTSVPIAADAGQVFTKYLILLYNEITQNKPDQFIQKQLVKLFLYELHRLCARPQEVIPPHLQQIKLYILNNFTKDISLDTLAAHFNISVPHLAATYRKYFHITPMNYINTLRMEQAAKLLRLYPYSCKEIAVFSGFHDPLYFSRRFHQFWGMSPREYRKQNRIYSASLDE</sequence>
<evidence type="ECO:0000256" key="2">
    <source>
        <dbReference type="ARBA" id="ARBA00023125"/>
    </source>
</evidence>
<dbReference type="InterPro" id="IPR037923">
    <property type="entry name" value="HTH-like"/>
</dbReference>
<dbReference type="Pfam" id="PF12833">
    <property type="entry name" value="HTH_18"/>
    <property type="match status" value="1"/>
</dbReference>
<evidence type="ECO:0000259" key="4">
    <source>
        <dbReference type="PROSITE" id="PS01124"/>
    </source>
</evidence>
<gene>
    <name evidence="5" type="ORF">HF882_21350</name>
</gene>
<evidence type="ECO:0000256" key="3">
    <source>
        <dbReference type="ARBA" id="ARBA00023163"/>
    </source>
</evidence>
<dbReference type="InterPro" id="IPR009057">
    <property type="entry name" value="Homeodomain-like_sf"/>
</dbReference>
<organism evidence="5 6">
    <name type="scientific">Victivallis vadensis</name>
    <dbReference type="NCBI Taxonomy" id="172901"/>
    <lineage>
        <taxon>Bacteria</taxon>
        <taxon>Pseudomonadati</taxon>
        <taxon>Lentisphaerota</taxon>
        <taxon>Lentisphaeria</taxon>
        <taxon>Victivallales</taxon>
        <taxon>Victivallaceae</taxon>
        <taxon>Victivallis</taxon>
    </lineage>
</organism>
<dbReference type="InterPro" id="IPR018060">
    <property type="entry name" value="HTH_AraC"/>
</dbReference>
<dbReference type="SMART" id="SM00342">
    <property type="entry name" value="HTH_ARAC"/>
    <property type="match status" value="1"/>
</dbReference>
<name>A0A848AZW6_9BACT</name>
<dbReference type="PANTHER" id="PTHR43280:SF31">
    <property type="entry name" value="TRANSCRIPTIONAL REGULATORY PROTEIN"/>
    <property type="match status" value="1"/>
</dbReference>
<dbReference type="GO" id="GO:0043565">
    <property type="term" value="F:sequence-specific DNA binding"/>
    <property type="evidence" value="ECO:0007669"/>
    <property type="project" value="InterPro"/>
</dbReference>
<dbReference type="PROSITE" id="PS01124">
    <property type="entry name" value="HTH_ARAC_FAMILY_2"/>
    <property type="match status" value="1"/>
</dbReference>
<keyword evidence="2" id="KW-0238">DNA-binding</keyword>
<evidence type="ECO:0000313" key="5">
    <source>
        <dbReference type="EMBL" id="NMD89135.1"/>
    </source>
</evidence>
<protein>
    <submittedName>
        <fullName evidence="5">Helix-turn-helix transcriptional regulator</fullName>
    </submittedName>
</protein>
<feature type="domain" description="HTH araC/xylS-type" evidence="4">
    <location>
        <begin position="177"/>
        <end position="275"/>
    </location>
</feature>